<dbReference type="EMBL" id="MIHC01000025">
    <property type="protein sequence ID" value="ODR05134.1"/>
    <property type="molecule type" value="Genomic_DNA"/>
</dbReference>
<dbReference type="InterPro" id="IPR027417">
    <property type="entry name" value="P-loop_NTPase"/>
</dbReference>
<dbReference type="Gene3D" id="3.40.50.300">
    <property type="entry name" value="P-loop containing nucleotide triphosphate hydrolases"/>
    <property type="match status" value="1"/>
</dbReference>
<evidence type="ECO:0008006" key="3">
    <source>
        <dbReference type="Google" id="ProtNLM"/>
    </source>
</evidence>
<evidence type="ECO:0000313" key="2">
    <source>
        <dbReference type="Proteomes" id="UP000094224"/>
    </source>
</evidence>
<proteinExistence type="predicted"/>
<dbReference type="SUPFAM" id="SSF52540">
    <property type="entry name" value="P-loop containing nucleoside triphosphate hydrolases"/>
    <property type="match status" value="1"/>
</dbReference>
<keyword evidence="2" id="KW-1185">Reference proteome</keyword>
<comment type="caution">
    <text evidence="1">The sequence shown here is derived from an EMBL/GenBank/DDBJ whole genome shotgun (WGS) entry which is preliminary data.</text>
</comment>
<reference evidence="2" key="1">
    <citation type="submission" date="2016-09" db="EMBL/GenBank/DDBJ databases">
        <authorList>
            <person name="Greninger A.L."/>
            <person name="Jerome K.R."/>
            <person name="Mcnair B."/>
            <person name="Wallis C."/>
            <person name="Fang F."/>
        </authorList>
    </citation>
    <scope>NUCLEOTIDE SEQUENCE [LARGE SCALE GENOMIC DNA]</scope>
    <source>
        <strain evidence="2">BC1_M4</strain>
    </source>
</reference>
<gene>
    <name evidence="1" type="ORF">BHQ21_15320</name>
</gene>
<evidence type="ECO:0000313" key="1">
    <source>
        <dbReference type="EMBL" id="ODR05134.1"/>
    </source>
</evidence>
<dbReference type="Proteomes" id="UP000094224">
    <property type="component" value="Unassembled WGS sequence"/>
</dbReference>
<sequence length="739" mass="80726">MSILVDYIFSAAAGAEPSRISALDLLDKLVMPDAAIAQVAGGFDWGLPITNIPNYLSTVPRLSYLDEIQNHLDVTKETSTPSRLVLTGRTGNGKTVLASDYCHIEAISYAFTCWIDCRDVDFIEPQIRNIIEQLNQTVPTGAEVGPVLAGILGRHAGPWLLVFDGLQNRTDIEEYIPSRGYGSIIVTSNNSLNWWPSTPIIEVGELTEDEAVDCFAAYADIPPGELDLARDSIREIVVRLGLVPLAVSMSAIYFKNTEGQLHELALRYFNDLEALADDASIPPGFPTTAFVAIQHASRSLAKDKRTGELYGRSARAVVEIGCLLAPELLPLNFILQATDESVYVNLANLPVPTEVDQVVRRGVLSALRTQSIAQRVVNDGEGNRTPVSETVAVHPLVHDILRRSYLAAVPRGYLESQCTVFMYFLVGWLGKLRDQGEFFAVEQLRLHANALLTLIVENEPMSSLSTQNHRVYTYAKALLRGELSTCAASRGRLQEALELGHAAALDLAPWLHEQSARLIRAKILSNMIGDLSIGEAAPEAVATLVNPLLAAVREAEASADESKRRVGYTIAAETSSYLNRTDLHRNSPLLAGARTELTDIANRDPSQSSASAMQNNLTNRLYQAGQFEELLHHALQWREANSSIENGVLLNALVIVCQLHTDDINDALVAIDALVSTTVHANYVLLSMHEALKKVGRELHRVMPAPPGYRRDRLESALARVLARYNELGELSGGTPSGG</sequence>
<protein>
    <recommendedName>
        <fullName evidence="3">NB-ARC domain-containing protein</fullName>
    </recommendedName>
</protein>
<organism evidence="1 2">
    <name type="scientific">Mycobacterium sherrisii</name>
    <dbReference type="NCBI Taxonomy" id="243061"/>
    <lineage>
        <taxon>Bacteria</taxon>
        <taxon>Bacillati</taxon>
        <taxon>Actinomycetota</taxon>
        <taxon>Actinomycetes</taxon>
        <taxon>Mycobacteriales</taxon>
        <taxon>Mycobacteriaceae</taxon>
        <taxon>Mycobacterium</taxon>
        <taxon>Mycobacterium simiae complex</taxon>
    </lineage>
</organism>
<name>A0A1E3SSK6_9MYCO</name>
<dbReference type="RefSeq" id="WP_069401132.1">
    <property type="nucleotide sequence ID" value="NZ_MIHC01000025.1"/>
</dbReference>
<accession>A0A1E3SSK6</accession>
<dbReference type="AlphaFoldDB" id="A0A1E3SSK6"/>